<comment type="caution">
    <text evidence="2">The sequence shown here is derived from an EMBL/GenBank/DDBJ whole genome shotgun (WGS) entry which is preliminary data.</text>
</comment>
<reference evidence="2 3" key="1">
    <citation type="submission" date="2023-09" db="EMBL/GenBank/DDBJ databases">
        <authorList>
            <person name="Wang M."/>
        </authorList>
    </citation>
    <scope>NUCLEOTIDE SEQUENCE [LARGE SCALE GENOMIC DNA]</scope>
    <source>
        <strain evidence="2">GT-2023</strain>
        <tissue evidence="2">Liver</tissue>
    </source>
</reference>
<name>A0ABR3M8S9_9TELE</name>
<sequence>MDDGSDNEDVAHDRKSEIADSGSDREARGGGDGSDSEPEPPRPADSDEDEEASSPCEAKRRVLLTWR</sequence>
<evidence type="ECO:0000256" key="1">
    <source>
        <dbReference type="SAM" id="MobiDB-lite"/>
    </source>
</evidence>
<gene>
    <name evidence="2" type="ORF">QQF64_008134</name>
</gene>
<keyword evidence="3" id="KW-1185">Reference proteome</keyword>
<evidence type="ECO:0000313" key="3">
    <source>
        <dbReference type="Proteomes" id="UP001558613"/>
    </source>
</evidence>
<accession>A0ABR3M8S9</accession>
<evidence type="ECO:0000313" key="2">
    <source>
        <dbReference type="EMBL" id="KAL1260307.1"/>
    </source>
</evidence>
<proteinExistence type="predicted"/>
<protein>
    <submittedName>
        <fullName evidence="2">Uncharacterized protein</fullName>
    </submittedName>
</protein>
<dbReference type="Proteomes" id="UP001558613">
    <property type="component" value="Unassembled WGS sequence"/>
</dbReference>
<feature type="region of interest" description="Disordered" evidence="1">
    <location>
        <begin position="1"/>
        <end position="67"/>
    </location>
</feature>
<dbReference type="EMBL" id="JAYMGO010000015">
    <property type="protein sequence ID" value="KAL1260307.1"/>
    <property type="molecule type" value="Genomic_DNA"/>
</dbReference>
<feature type="compositionally biased region" description="Basic and acidic residues" evidence="1">
    <location>
        <begin position="9"/>
        <end position="29"/>
    </location>
</feature>
<organism evidence="2 3">
    <name type="scientific">Cirrhinus molitorella</name>
    <name type="common">mud carp</name>
    <dbReference type="NCBI Taxonomy" id="172907"/>
    <lineage>
        <taxon>Eukaryota</taxon>
        <taxon>Metazoa</taxon>
        <taxon>Chordata</taxon>
        <taxon>Craniata</taxon>
        <taxon>Vertebrata</taxon>
        <taxon>Euteleostomi</taxon>
        <taxon>Actinopterygii</taxon>
        <taxon>Neopterygii</taxon>
        <taxon>Teleostei</taxon>
        <taxon>Ostariophysi</taxon>
        <taxon>Cypriniformes</taxon>
        <taxon>Cyprinidae</taxon>
        <taxon>Labeoninae</taxon>
        <taxon>Labeonini</taxon>
        <taxon>Cirrhinus</taxon>
    </lineage>
</organism>